<comment type="pathway">
    <text evidence="2 9">Amino-acid biosynthesis; L-tryptophan biosynthesis; L-tryptophan from chorismate: step 4/5.</text>
</comment>
<dbReference type="InterPro" id="IPR045186">
    <property type="entry name" value="Indole-3-glycerol_P_synth"/>
</dbReference>
<evidence type="ECO:0000313" key="12">
    <source>
        <dbReference type="Proteomes" id="UP000183918"/>
    </source>
</evidence>
<dbReference type="SUPFAM" id="SSF51366">
    <property type="entry name" value="Ribulose-phoshate binding barrel"/>
    <property type="match status" value="1"/>
</dbReference>
<keyword evidence="8 9" id="KW-0456">Lyase</keyword>
<dbReference type="InterPro" id="IPR013785">
    <property type="entry name" value="Aldolase_TIM"/>
</dbReference>
<accession>A0A1H3H189</accession>
<evidence type="ECO:0000313" key="11">
    <source>
        <dbReference type="EMBL" id="SDY08524.1"/>
    </source>
</evidence>
<evidence type="ECO:0000256" key="5">
    <source>
        <dbReference type="ARBA" id="ARBA00022793"/>
    </source>
</evidence>
<dbReference type="STRING" id="1122142.SAMN02910414_00722"/>
<dbReference type="OrthoDB" id="9804217at2"/>
<keyword evidence="6 9" id="KW-0822">Tryptophan biosynthesis</keyword>
<evidence type="ECO:0000256" key="6">
    <source>
        <dbReference type="ARBA" id="ARBA00022822"/>
    </source>
</evidence>
<dbReference type="EMBL" id="FNPG01000007">
    <property type="protein sequence ID" value="SDY08524.1"/>
    <property type="molecule type" value="Genomic_DNA"/>
</dbReference>
<dbReference type="UniPathway" id="UPA00035">
    <property type="reaction ID" value="UER00043"/>
</dbReference>
<proteinExistence type="inferred from homology"/>
<dbReference type="InterPro" id="IPR011060">
    <property type="entry name" value="RibuloseP-bd_barrel"/>
</dbReference>
<dbReference type="GO" id="GO:0000162">
    <property type="term" value="P:L-tryptophan biosynthetic process"/>
    <property type="evidence" value="ECO:0007669"/>
    <property type="project" value="UniProtKB-UniRule"/>
</dbReference>
<dbReference type="EC" id="4.1.1.48" evidence="9"/>
<feature type="domain" description="Indole-3-glycerol phosphate synthase" evidence="10">
    <location>
        <begin position="3"/>
        <end position="252"/>
    </location>
</feature>
<evidence type="ECO:0000256" key="7">
    <source>
        <dbReference type="ARBA" id="ARBA00023141"/>
    </source>
</evidence>
<dbReference type="Proteomes" id="UP000183918">
    <property type="component" value="Unassembled WGS sequence"/>
</dbReference>
<organism evidence="11 12">
    <name type="scientific">Lachnobacterium bovis DSM 14045</name>
    <dbReference type="NCBI Taxonomy" id="1122142"/>
    <lineage>
        <taxon>Bacteria</taxon>
        <taxon>Bacillati</taxon>
        <taxon>Bacillota</taxon>
        <taxon>Clostridia</taxon>
        <taxon>Lachnospirales</taxon>
        <taxon>Lachnospiraceae</taxon>
        <taxon>Lachnobacterium</taxon>
    </lineage>
</organism>
<evidence type="ECO:0000259" key="10">
    <source>
        <dbReference type="Pfam" id="PF00218"/>
    </source>
</evidence>
<gene>
    <name evidence="9" type="primary">trpC</name>
    <name evidence="11" type="ORF">SAMN02910414_00722</name>
</gene>
<dbReference type="AlphaFoldDB" id="A0A1H3H189"/>
<dbReference type="RefSeq" id="WP_074716226.1">
    <property type="nucleotide sequence ID" value="NZ_FNPG01000007.1"/>
</dbReference>
<reference evidence="11 12" key="1">
    <citation type="submission" date="2016-10" db="EMBL/GenBank/DDBJ databases">
        <authorList>
            <person name="de Groot N.N."/>
        </authorList>
    </citation>
    <scope>NUCLEOTIDE SEQUENCE [LARGE SCALE GENOMIC DNA]</scope>
    <source>
        <strain evidence="11 12">DSM 14045</strain>
    </source>
</reference>
<dbReference type="PANTHER" id="PTHR22854">
    <property type="entry name" value="TRYPTOPHAN BIOSYNTHESIS PROTEIN"/>
    <property type="match status" value="1"/>
</dbReference>
<evidence type="ECO:0000256" key="3">
    <source>
        <dbReference type="ARBA" id="ARBA00008737"/>
    </source>
</evidence>
<dbReference type="Gene3D" id="3.20.20.70">
    <property type="entry name" value="Aldolase class I"/>
    <property type="match status" value="1"/>
</dbReference>
<name>A0A1H3H189_9FIRM</name>
<dbReference type="CDD" id="cd00331">
    <property type="entry name" value="IGPS"/>
    <property type="match status" value="1"/>
</dbReference>
<comment type="catalytic activity">
    <reaction evidence="1 9">
        <text>1-(2-carboxyphenylamino)-1-deoxy-D-ribulose 5-phosphate + H(+) = (1S,2R)-1-C-(indol-3-yl)glycerol 3-phosphate + CO2 + H2O</text>
        <dbReference type="Rhea" id="RHEA:23476"/>
        <dbReference type="ChEBI" id="CHEBI:15377"/>
        <dbReference type="ChEBI" id="CHEBI:15378"/>
        <dbReference type="ChEBI" id="CHEBI:16526"/>
        <dbReference type="ChEBI" id="CHEBI:58613"/>
        <dbReference type="ChEBI" id="CHEBI:58866"/>
        <dbReference type="EC" id="4.1.1.48"/>
    </reaction>
</comment>
<dbReference type="FunFam" id="3.20.20.70:FF:000024">
    <property type="entry name" value="Indole-3-glycerol phosphate synthase"/>
    <property type="match status" value="1"/>
</dbReference>
<dbReference type="PANTHER" id="PTHR22854:SF2">
    <property type="entry name" value="INDOLE-3-GLYCEROL-PHOSPHATE SYNTHASE"/>
    <property type="match status" value="1"/>
</dbReference>
<sequence>MILDKIVEKKIVFLEEQKKKISEDEMKSMALSIKEKPTNTTFYSNLKKDGLSIIGEFKNASPSAGDFDSKVDLASRIDFYSKSVDAISCLTEVDYFKGSIEYLKQIKQLTSLPILRKDFMIDEYQFYEAKIIGASAVLLICAILDDYQIKYFYKLARSLDLDVLVEVHNENEMERALKINPRIIGVNNRNLNDFSINLDTTRRLRKMVDDEKIFVSESGIYTPGDISYLSDVKIDAVLVGQMLMESFNPEETANTIKNIYNERRVVAYEN</sequence>
<dbReference type="InterPro" id="IPR013798">
    <property type="entry name" value="Indole-3-glycerol_P_synth_dom"/>
</dbReference>
<protein>
    <recommendedName>
        <fullName evidence="9">Indole-3-glycerol phosphate synthase</fullName>
        <shortName evidence="9">IGPS</shortName>
        <ecNumber evidence="9">4.1.1.48</ecNumber>
    </recommendedName>
</protein>
<evidence type="ECO:0000256" key="1">
    <source>
        <dbReference type="ARBA" id="ARBA00001633"/>
    </source>
</evidence>
<keyword evidence="4 9" id="KW-0028">Amino-acid biosynthesis</keyword>
<evidence type="ECO:0000256" key="8">
    <source>
        <dbReference type="ARBA" id="ARBA00023239"/>
    </source>
</evidence>
<dbReference type="Pfam" id="PF00218">
    <property type="entry name" value="IGPS"/>
    <property type="match status" value="1"/>
</dbReference>
<dbReference type="GO" id="GO:0004425">
    <property type="term" value="F:indole-3-glycerol-phosphate synthase activity"/>
    <property type="evidence" value="ECO:0007669"/>
    <property type="project" value="UniProtKB-UniRule"/>
</dbReference>
<comment type="similarity">
    <text evidence="3 9">Belongs to the TrpC family.</text>
</comment>
<evidence type="ECO:0000256" key="9">
    <source>
        <dbReference type="HAMAP-Rule" id="MF_00134"/>
    </source>
</evidence>
<dbReference type="NCBIfam" id="NF001377">
    <property type="entry name" value="PRK00278.2-4"/>
    <property type="match status" value="1"/>
</dbReference>
<keyword evidence="7 9" id="KW-0057">Aromatic amino acid biosynthesis</keyword>
<dbReference type="GO" id="GO:0004640">
    <property type="term" value="F:phosphoribosylanthranilate isomerase activity"/>
    <property type="evidence" value="ECO:0007669"/>
    <property type="project" value="TreeGrafter"/>
</dbReference>
<evidence type="ECO:0000256" key="4">
    <source>
        <dbReference type="ARBA" id="ARBA00022605"/>
    </source>
</evidence>
<keyword evidence="12" id="KW-1185">Reference proteome</keyword>
<evidence type="ECO:0000256" key="2">
    <source>
        <dbReference type="ARBA" id="ARBA00004696"/>
    </source>
</evidence>
<keyword evidence="5 9" id="KW-0210">Decarboxylase</keyword>
<dbReference type="HAMAP" id="MF_00134_B">
    <property type="entry name" value="IGPS_B"/>
    <property type="match status" value="1"/>
</dbReference>